<sequence length="112" mass="12112">MGGPELGNEMQRDEWEVTKRCNETGRDMRDDGREGGIELEAGGWKLGRGRAGLREEARASAAAMRRVGPVMFPWAGATVPFGWAAASGAGEGGRPRARTPCGCRASTYMWRP</sequence>
<dbReference type="EMBL" id="LAJF01000066">
    <property type="protein sequence ID" value="KKB84749.1"/>
    <property type="molecule type" value="Genomic_DNA"/>
</dbReference>
<dbReference type="AlphaFoldDB" id="A0A0F5LRI4"/>
<evidence type="ECO:0000313" key="1">
    <source>
        <dbReference type="EMBL" id="KKB84749.1"/>
    </source>
</evidence>
<accession>A0A0F5LRI4</accession>
<name>A0A0F5LRI4_9HYPH</name>
<comment type="caution">
    <text evidence="1">The sequence shown here is derived from an EMBL/GenBank/DDBJ whole genome shotgun (WGS) entry which is preliminary data.</text>
</comment>
<dbReference type="Proteomes" id="UP000033608">
    <property type="component" value="Unassembled WGS sequence"/>
</dbReference>
<dbReference type="PATRIC" id="fig|1121477.3.peg.2973"/>
<evidence type="ECO:0000313" key="2">
    <source>
        <dbReference type="Proteomes" id="UP000033608"/>
    </source>
</evidence>
<organism evidence="1 2">
    <name type="scientific">Devosia limi DSM 17137</name>
    <dbReference type="NCBI Taxonomy" id="1121477"/>
    <lineage>
        <taxon>Bacteria</taxon>
        <taxon>Pseudomonadati</taxon>
        <taxon>Pseudomonadota</taxon>
        <taxon>Alphaproteobacteria</taxon>
        <taxon>Hyphomicrobiales</taxon>
        <taxon>Devosiaceae</taxon>
        <taxon>Devosia</taxon>
    </lineage>
</organism>
<reference evidence="1 2" key="1">
    <citation type="submission" date="2015-03" db="EMBL/GenBank/DDBJ databases">
        <authorList>
            <person name="Hassan Y.I."/>
            <person name="Lepp D."/>
            <person name="Zhou T."/>
        </authorList>
    </citation>
    <scope>NUCLEOTIDE SEQUENCE [LARGE SCALE GENOMIC DNA]</scope>
    <source>
        <strain evidence="1 2">DSM 17137</strain>
    </source>
</reference>
<protein>
    <submittedName>
        <fullName evidence="1">Uncharacterized protein</fullName>
    </submittedName>
</protein>
<keyword evidence="2" id="KW-1185">Reference proteome</keyword>
<proteinExistence type="predicted"/>
<gene>
    <name evidence="1" type="ORF">VW29_09365</name>
</gene>